<protein>
    <recommendedName>
        <fullName evidence="4">Succinyl-diaminopimelate desuccinylase</fullName>
        <ecNumber evidence="4">3.5.1.18</ecNumber>
    </recommendedName>
</protein>
<keyword evidence="3" id="KW-0170">Cobalt</keyword>
<reference evidence="6 7" key="1">
    <citation type="submission" date="2010-12" db="EMBL/GenBank/DDBJ databases">
        <title>Complete sequence of Desulfurispirillum indicum S5.</title>
        <authorList>
            <consortium name="US DOE Joint Genome Institute"/>
            <person name="Lucas S."/>
            <person name="Copeland A."/>
            <person name="Lapidus A."/>
            <person name="Cheng J.-F."/>
            <person name="Goodwin L."/>
            <person name="Pitluck S."/>
            <person name="Chertkov O."/>
            <person name="Held B."/>
            <person name="Detter J.C."/>
            <person name="Han C."/>
            <person name="Tapia R."/>
            <person name="Land M."/>
            <person name="Hauser L."/>
            <person name="Kyrpides N."/>
            <person name="Ivanova N."/>
            <person name="Mikhailova N."/>
            <person name="Haggblom M."/>
            <person name="Rauschenbach I."/>
            <person name="Bini E."/>
            <person name="Woyke T."/>
        </authorList>
    </citation>
    <scope>NUCLEOTIDE SEQUENCE [LARGE SCALE GENOMIC DNA]</scope>
    <source>
        <strain evidence="7">ATCC BAA-1389 / DSM 22839 / S5</strain>
    </source>
</reference>
<evidence type="ECO:0000313" key="7">
    <source>
        <dbReference type="Proteomes" id="UP000002572"/>
    </source>
</evidence>
<dbReference type="InterPro" id="IPR036264">
    <property type="entry name" value="Bact_exopeptidase_dim_dom"/>
</dbReference>
<evidence type="ECO:0000313" key="6">
    <source>
        <dbReference type="EMBL" id="ADU67024.1"/>
    </source>
</evidence>
<dbReference type="PANTHER" id="PTHR43808">
    <property type="entry name" value="ACETYLORNITHINE DEACETYLASE"/>
    <property type="match status" value="1"/>
</dbReference>
<dbReference type="PANTHER" id="PTHR43808:SF31">
    <property type="entry name" value="N-ACETYL-L-CITRULLINE DEACETYLASE"/>
    <property type="match status" value="1"/>
</dbReference>
<accession>E6W460</accession>
<dbReference type="GO" id="GO:0008777">
    <property type="term" value="F:acetylornithine deacetylase activity"/>
    <property type="evidence" value="ECO:0007669"/>
    <property type="project" value="TreeGrafter"/>
</dbReference>
<keyword evidence="1" id="KW-0479">Metal-binding</keyword>
<dbReference type="Pfam" id="PF01546">
    <property type="entry name" value="Peptidase_M20"/>
    <property type="match status" value="1"/>
</dbReference>
<keyword evidence="7" id="KW-1185">Reference proteome</keyword>
<dbReference type="GO" id="GO:0009014">
    <property type="term" value="F:succinyl-diaminopimelate desuccinylase activity"/>
    <property type="evidence" value="ECO:0007669"/>
    <property type="project" value="UniProtKB-UniRule"/>
</dbReference>
<dbReference type="EMBL" id="CP002432">
    <property type="protein sequence ID" value="ADU67024.1"/>
    <property type="molecule type" value="Genomic_DNA"/>
</dbReference>
<name>E6W460_DESIS</name>
<dbReference type="EC" id="3.5.1.18" evidence="4"/>
<dbReference type="KEGG" id="din:Selin_2308"/>
<evidence type="ECO:0000256" key="2">
    <source>
        <dbReference type="ARBA" id="ARBA00022801"/>
    </source>
</evidence>
<dbReference type="FunCoup" id="E6W460">
    <property type="interactions" value="366"/>
</dbReference>
<dbReference type="NCBIfam" id="TIGR01900">
    <property type="entry name" value="dapE-gram_pos"/>
    <property type="match status" value="1"/>
</dbReference>
<evidence type="ECO:0000256" key="4">
    <source>
        <dbReference type="NCBIfam" id="TIGR01900"/>
    </source>
</evidence>
<dbReference type="InterPro" id="IPR010174">
    <property type="entry name" value="Succinyl-DAP_deSuclase_DapE"/>
</dbReference>
<dbReference type="InterPro" id="IPR011650">
    <property type="entry name" value="Peptidase_M20_dimer"/>
</dbReference>
<dbReference type="SUPFAM" id="SSF55031">
    <property type="entry name" value="Bacterial exopeptidase dimerisation domain"/>
    <property type="match status" value="1"/>
</dbReference>
<evidence type="ECO:0000256" key="3">
    <source>
        <dbReference type="ARBA" id="ARBA00023285"/>
    </source>
</evidence>
<dbReference type="OrthoDB" id="9792335at2"/>
<keyword evidence="2" id="KW-0378">Hydrolase</keyword>
<dbReference type="eggNOG" id="COG0624">
    <property type="taxonomic scope" value="Bacteria"/>
</dbReference>
<sequence>MSEPQSLDILQELLAIPSVTGDEEAIAAYVERFCREFLPAGQVIRSGNAIIALQPSLNPAATETIVLAGHTDTVISPNNFTGKIHEGRLYGLGSSDMKAGDAVMMEIIRAYGRQWAGAYHLVHVLYDAEEGPYEENGLGPVLEEHGHLFRQALLAICPEPTDNLVQVGCLGTIHATVTFKGVRAHSARPWLGDNAIYQSTGYLNALAQLQPVDHTFGQLLYREVMHATTTTTNNTKNTIPDTFAININYRFAPGKSIEQACREIEELAFAHGAASVDFTDLSPAGDVNLENPALQKLIAISGQPPQSKQAWTDVARFSLFGLDAVNFGPGQGSMAHKENEYVEIAMVREYERMLLEFLGERG</sequence>
<dbReference type="GO" id="GO:0046872">
    <property type="term" value="F:metal ion binding"/>
    <property type="evidence" value="ECO:0007669"/>
    <property type="project" value="UniProtKB-KW"/>
</dbReference>
<feature type="domain" description="Peptidase M20 dimerisation" evidence="5">
    <location>
        <begin position="171"/>
        <end position="268"/>
    </location>
</feature>
<dbReference type="STRING" id="653733.Selin_2308"/>
<evidence type="ECO:0000259" key="5">
    <source>
        <dbReference type="Pfam" id="PF07687"/>
    </source>
</evidence>
<dbReference type="HOGENOM" id="CLU_021802_1_0_0"/>
<evidence type="ECO:0000256" key="1">
    <source>
        <dbReference type="ARBA" id="ARBA00022723"/>
    </source>
</evidence>
<dbReference type="InParanoid" id="E6W460"/>
<organism evidence="6 7">
    <name type="scientific">Desulfurispirillum indicum (strain ATCC BAA-1389 / DSM 22839 / S5)</name>
    <dbReference type="NCBI Taxonomy" id="653733"/>
    <lineage>
        <taxon>Bacteria</taxon>
        <taxon>Pseudomonadati</taxon>
        <taxon>Chrysiogenota</taxon>
        <taxon>Chrysiogenia</taxon>
        <taxon>Chrysiogenales</taxon>
        <taxon>Chrysiogenaceae</taxon>
        <taxon>Desulfurispirillum</taxon>
    </lineage>
</organism>
<dbReference type="Gene3D" id="3.30.70.360">
    <property type="match status" value="1"/>
</dbReference>
<dbReference type="SUPFAM" id="SSF53187">
    <property type="entry name" value="Zn-dependent exopeptidases"/>
    <property type="match status" value="1"/>
</dbReference>
<dbReference type="GO" id="GO:0006526">
    <property type="term" value="P:L-arginine biosynthetic process"/>
    <property type="evidence" value="ECO:0007669"/>
    <property type="project" value="TreeGrafter"/>
</dbReference>
<dbReference type="Pfam" id="PF07687">
    <property type="entry name" value="M20_dimer"/>
    <property type="match status" value="1"/>
</dbReference>
<dbReference type="InterPro" id="IPR002933">
    <property type="entry name" value="Peptidase_M20"/>
</dbReference>
<gene>
    <name evidence="6" type="ordered locus">Selin_2308</name>
</gene>
<dbReference type="Proteomes" id="UP000002572">
    <property type="component" value="Chromosome"/>
</dbReference>
<dbReference type="AlphaFoldDB" id="E6W460"/>
<dbReference type="InterPro" id="IPR050072">
    <property type="entry name" value="Peptidase_M20A"/>
</dbReference>
<proteinExistence type="predicted"/>
<dbReference type="Gene3D" id="3.40.630.10">
    <property type="entry name" value="Zn peptidases"/>
    <property type="match status" value="1"/>
</dbReference>
<dbReference type="GO" id="GO:0009089">
    <property type="term" value="P:lysine biosynthetic process via diaminopimelate"/>
    <property type="evidence" value="ECO:0007669"/>
    <property type="project" value="UniProtKB-UniRule"/>
</dbReference>
<dbReference type="RefSeq" id="WP_013506898.1">
    <property type="nucleotide sequence ID" value="NC_014836.1"/>
</dbReference>